<name>A0A3N6N0Z8_9EURY</name>
<feature type="region of interest" description="Disordered" evidence="1">
    <location>
        <begin position="564"/>
        <end position="638"/>
    </location>
</feature>
<dbReference type="InterPro" id="IPR013783">
    <property type="entry name" value="Ig-like_fold"/>
</dbReference>
<protein>
    <submittedName>
        <fullName evidence="4">Uncharacterized protein</fullName>
    </submittedName>
</protein>
<dbReference type="Gene3D" id="2.60.40.10">
    <property type="entry name" value="Immunoglobulins"/>
    <property type="match status" value="1"/>
</dbReference>
<feature type="compositionally biased region" description="Acidic residues" evidence="1">
    <location>
        <begin position="750"/>
        <end position="768"/>
    </location>
</feature>
<evidence type="ECO:0000259" key="2">
    <source>
        <dbReference type="Pfam" id="PF07705"/>
    </source>
</evidence>
<feature type="region of interest" description="Disordered" evidence="1">
    <location>
        <begin position="351"/>
        <end position="509"/>
    </location>
</feature>
<keyword evidence="5" id="KW-1185">Reference proteome</keyword>
<feature type="compositionally biased region" description="Basic and acidic residues" evidence="1">
    <location>
        <begin position="11"/>
        <end position="24"/>
    </location>
</feature>
<evidence type="ECO:0000259" key="3">
    <source>
        <dbReference type="Pfam" id="PF23951"/>
    </source>
</evidence>
<feature type="compositionally biased region" description="Acidic residues" evidence="1">
    <location>
        <begin position="566"/>
        <end position="625"/>
    </location>
</feature>
<dbReference type="EMBL" id="REFY01000002">
    <property type="protein sequence ID" value="RQG91612.1"/>
    <property type="molecule type" value="Genomic_DNA"/>
</dbReference>
<comment type="caution">
    <text evidence="4">The sequence shown here is derived from an EMBL/GenBank/DDBJ whole genome shotgun (WGS) entry which is preliminary data.</text>
</comment>
<evidence type="ECO:0000256" key="1">
    <source>
        <dbReference type="SAM" id="MobiDB-lite"/>
    </source>
</evidence>
<feature type="compositionally biased region" description="Acidic residues" evidence="1">
    <location>
        <begin position="424"/>
        <end position="473"/>
    </location>
</feature>
<proteinExistence type="predicted"/>
<dbReference type="Pfam" id="PF23951">
    <property type="entry name" value="DUF7282"/>
    <property type="match status" value="1"/>
</dbReference>
<feature type="compositionally biased region" description="Acidic residues" evidence="1">
    <location>
        <begin position="46"/>
        <end position="135"/>
    </location>
</feature>
<feature type="compositionally biased region" description="Acidic residues" evidence="1">
    <location>
        <begin position="289"/>
        <end position="325"/>
    </location>
</feature>
<dbReference type="InterPro" id="IPR011635">
    <property type="entry name" value="CARDB"/>
</dbReference>
<feature type="region of interest" description="Disordered" evidence="1">
    <location>
        <begin position="289"/>
        <end position="330"/>
    </location>
</feature>
<organism evidence="4 5">
    <name type="scientific">Natrarchaeobius halalkaliphilus</name>
    <dbReference type="NCBI Taxonomy" id="1679091"/>
    <lineage>
        <taxon>Archaea</taxon>
        <taxon>Methanobacteriati</taxon>
        <taxon>Methanobacteriota</taxon>
        <taxon>Stenosarchaea group</taxon>
        <taxon>Halobacteria</taxon>
        <taxon>Halobacteriales</taxon>
        <taxon>Natrialbaceae</taxon>
        <taxon>Natrarchaeobius</taxon>
    </lineage>
</organism>
<evidence type="ECO:0000313" key="5">
    <source>
        <dbReference type="Proteomes" id="UP000273828"/>
    </source>
</evidence>
<gene>
    <name evidence="4" type="ORF">EA462_06585</name>
</gene>
<sequence length="781" mass="84817">MVAGAAPATTVDEHDTDASEHELLDDVSLTVTIEHADIFVVHDMDDVPDDELEDDDVNDNGLEDDDADDNGLEDDDADDNGLEDDADDNGLEDDDADDNGLEDDDADDNGLEDDEYDTDDHEDEYVEISDAELEVTIEQASITQIGAHADENGNDDVDDNGLEDDDADDNGLEDDDADDNGLEDDDADDNGLEDDDADDNGLEDDDADDNGLEDDDADDNGLEDDDADDNGLEDDDAVDRDELDVTVEHATVFVVIEDGDLPNDDADENDLESVDIDQATVFVVIDEFDDDADEELTDEEADDELDEDGVDDDANAVDDVDDNESVVEGHEISIEQATIIVMVDLDQLPAVSPVDDTDLEDDDADDNGLEDDDADDNGLEDGDADDNGLEDDDADDNGLEDGDAADGDQITVTIEQATIFVYLEEADDEIEEEPVEEDPVEEEPVDEEPEEDPVEEEPVDEEPEEDPVEEEPSESFTVDALDAPENATVGEPITVTATVSNPGDSEDTQDVQFRLDGDLVESQDVTLEADETDDVVFDIETEGLEAGEYFHMVLTDEFGEVAVLELTEEEPVEEEPVEEEPVEEEPVEEEPVEEEPVEEEPVEEEPVEEEPVEEEPEEDPEDTDEPVPANVTFEDQATDGQTVVVDEVTMASGGFVVVHDSSLLVGDVFGSILGASDYLEPGTHENVEVTLEQPLEEDETLIAMAHRDTNDNQELDFVESDGQEDVPYEVAGEPVTDDAIVTLEQANGDDVADDGEDVADDGDVDENNGNDTAEPMVSSAR</sequence>
<dbReference type="Pfam" id="PF07705">
    <property type="entry name" value="CARDB"/>
    <property type="match status" value="1"/>
</dbReference>
<dbReference type="AlphaFoldDB" id="A0A3N6N0Z8"/>
<feature type="region of interest" description="Disordered" evidence="1">
    <location>
        <begin position="42"/>
        <end position="244"/>
    </location>
</feature>
<reference evidence="4 5" key="1">
    <citation type="submission" date="2018-10" db="EMBL/GenBank/DDBJ databases">
        <title>Natrarchaeobius chitinivorans gen. nov., sp. nov., and Natrarchaeobius haloalkaliphilus sp. nov., alkaliphilic, chitin-utilizing haloarchaea from hypersaline alkaline lakes.</title>
        <authorList>
            <person name="Sorokin D.Y."/>
            <person name="Elcheninov A.G."/>
            <person name="Kostrikina N.A."/>
            <person name="Bale N.J."/>
            <person name="Sinninghe Damste J.S."/>
            <person name="Khijniak T.V."/>
            <person name="Kublanov I.V."/>
            <person name="Toshchakov S.V."/>
        </authorList>
    </citation>
    <scope>NUCLEOTIDE SEQUENCE [LARGE SCALE GENOMIC DNA]</scope>
    <source>
        <strain evidence="4 5">AArcht-Sl</strain>
    </source>
</reference>
<feature type="region of interest" description="Disordered" evidence="1">
    <location>
        <begin position="1"/>
        <end position="26"/>
    </location>
</feature>
<accession>A0A3N6N0Z8</accession>
<feature type="region of interest" description="Disordered" evidence="1">
    <location>
        <begin position="745"/>
        <end position="781"/>
    </location>
</feature>
<evidence type="ECO:0000313" key="4">
    <source>
        <dbReference type="EMBL" id="RQG91612.1"/>
    </source>
</evidence>
<dbReference type="InterPro" id="IPR055706">
    <property type="entry name" value="Slg1/2_DUF7282"/>
</dbReference>
<feature type="compositionally biased region" description="Acidic residues" evidence="1">
    <location>
        <begin position="152"/>
        <end position="244"/>
    </location>
</feature>
<feature type="domain" description="DUF7282" evidence="3">
    <location>
        <begin position="629"/>
        <end position="742"/>
    </location>
</feature>
<dbReference type="Proteomes" id="UP000273828">
    <property type="component" value="Unassembled WGS sequence"/>
</dbReference>
<feature type="domain" description="CARDB" evidence="2">
    <location>
        <begin position="476"/>
        <end position="562"/>
    </location>
</feature>
<feature type="compositionally biased region" description="Acidic residues" evidence="1">
    <location>
        <begin position="355"/>
        <end position="406"/>
    </location>
</feature>